<evidence type="ECO:0000313" key="3">
    <source>
        <dbReference type="EMBL" id="MEW9920306.1"/>
    </source>
</evidence>
<keyword evidence="1" id="KW-0175">Coiled coil</keyword>
<evidence type="ECO:0008006" key="5">
    <source>
        <dbReference type="Google" id="ProtNLM"/>
    </source>
</evidence>
<name>A0ABV3RN31_9RHOB</name>
<protein>
    <recommendedName>
        <fullName evidence="5">Defence against restriction A N-terminal domain-containing protein</fullName>
    </recommendedName>
</protein>
<accession>A0ABV3RN31</accession>
<dbReference type="Proteomes" id="UP001556098">
    <property type="component" value="Unassembled WGS sequence"/>
</dbReference>
<gene>
    <name evidence="3" type="ORF">AB2B41_11860</name>
</gene>
<reference evidence="3 4" key="1">
    <citation type="submission" date="2024-07" db="EMBL/GenBank/DDBJ databases">
        <title>Marimonas sp.nov., isolated from tidal-flat sediment.</title>
        <authorList>
            <person name="Jayan J.N."/>
            <person name="Lee S.S."/>
        </authorList>
    </citation>
    <scope>NUCLEOTIDE SEQUENCE [LARGE SCALE GENOMIC DNA]</scope>
    <source>
        <strain evidence="3 4">MJW-29</strain>
    </source>
</reference>
<keyword evidence="4" id="KW-1185">Reference proteome</keyword>
<sequence length="411" mass="43864">MSEFAVEGAELKQMIRFARKQPVSFGVNPGKEDKNTLLGMHRLKAPSIIGKSVKADGEGAKVAFGTCEVEGKVLNLRCERTLPGLAKKVKRFLKLHKVPLNVVVMDEDGTVLEQDIEELPDDPSLEAEEEAATSDAQTAEASKAAQNTPDPAAMAQKLKAIQQQLKTLPTAAAEKLTAAAASAVKAIRSGDLETAEATIGRIEAALAKLAAQARQDLEPLRQRMEEAQTQIDQISDDAKRAKLQAAMGMVEKAVGDANPPAAEKALTTVETALKKLAAPTPPPTAEITVLADWQAAKDAVDDELRLLSDRLRKSAIPEVQGVADEVETLLSPLRTKMITALMGFQQAPTDAKNRDAALTALSEAEAWLASDPRVKAIDANPWGVPVTVSATLGGVLRKLQNDVNRMGRKAS</sequence>
<evidence type="ECO:0000313" key="4">
    <source>
        <dbReference type="Proteomes" id="UP001556098"/>
    </source>
</evidence>
<organism evidence="3 4">
    <name type="scientific">Sulfitobacter sediminis</name>
    <dbReference type="NCBI Taxonomy" id="3234186"/>
    <lineage>
        <taxon>Bacteria</taxon>
        <taxon>Pseudomonadati</taxon>
        <taxon>Pseudomonadota</taxon>
        <taxon>Alphaproteobacteria</taxon>
        <taxon>Rhodobacterales</taxon>
        <taxon>Roseobacteraceae</taxon>
        <taxon>Sulfitobacter</taxon>
    </lineage>
</organism>
<dbReference type="EMBL" id="JBFNXX010000008">
    <property type="protein sequence ID" value="MEW9920306.1"/>
    <property type="molecule type" value="Genomic_DNA"/>
</dbReference>
<feature type="compositionally biased region" description="Acidic residues" evidence="2">
    <location>
        <begin position="119"/>
        <end position="132"/>
    </location>
</feature>
<feature type="compositionally biased region" description="Polar residues" evidence="2">
    <location>
        <begin position="134"/>
        <end position="149"/>
    </location>
</feature>
<evidence type="ECO:0000256" key="2">
    <source>
        <dbReference type="SAM" id="MobiDB-lite"/>
    </source>
</evidence>
<feature type="coiled-coil region" evidence="1">
    <location>
        <begin position="192"/>
        <end position="244"/>
    </location>
</feature>
<proteinExistence type="predicted"/>
<evidence type="ECO:0000256" key="1">
    <source>
        <dbReference type="SAM" id="Coils"/>
    </source>
</evidence>
<comment type="caution">
    <text evidence="3">The sequence shown here is derived from an EMBL/GenBank/DDBJ whole genome shotgun (WGS) entry which is preliminary data.</text>
</comment>
<feature type="region of interest" description="Disordered" evidence="2">
    <location>
        <begin position="119"/>
        <end position="155"/>
    </location>
</feature>